<keyword evidence="2" id="KW-0732">Signal</keyword>
<evidence type="ECO:0000313" key="4">
    <source>
        <dbReference type="Proteomes" id="UP000198601"/>
    </source>
</evidence>
<reference evidence="4" key="1">
    <citation type="submission" date="2016-10" db="EMBL/GenBank/DDBJ databases">
        <authorList>
            <person name="Varghese N."/>
            <person name="Submissions S."/>
        </authorList>
    </citation>
    <scope>NUCLEOTIDE SEQUENCE [LARGE SCALE GENOMIC DNA]</scope>
    <source>
        <strain evidence="4">CGMCC 1.8946</strain>
    </source>
</reference>
<proteinExistence type="predicted"/>
<evidence type="ECO:0000256" key="2">
    <source>
        <dbReference type="SAM" id="SignalP"/>
    </source>
</evidence>
<accession>A0A1G4T240</accession>
<gene>
    <name evidence="3" type="ORF">SAMN04487970_104044</name>
</gene>
<feature type="region of interest" description="Disordered" evidence="1">
    <location>
        <begin position="73"/>
        <end position="125"/>
    </location>
</feature>
<evidence type="ECO:0000256" key="1">
    <source>
        <dbReference type="SAM" id="MobiDB-lite"/>
    </source>
</evidence>
<name>A0A1G4T240_9BACL</name>
<evidence type="ECO:0000313" key="3">
    <source>
        <dbReference type="EMBL" id="SCW75381.1"/>
    </source>
</evidence>
<feature type="signal peptide" evidence="2">
    <location>
        <begin position="1"/>
        <end position="30"/>
    </location>
</feature>
<sequence length="234" mass="25197">MSGMKWLIGIGKLAVSAAVTSLCCVALTFAAANTYVDLLLDQYHIPRPAGQKIEWGAFMSRFTAQLGLGAGSGSGVPAKPKDLAVSVPPAGNTPSSSETGMKERTQTDGKTTAPGSGKANDDPYRVPEDAVAVWSRQSGKASSKQDSLTVQEQRIVVSSEEVRKKKEQLSEADKAKIFSLMVSRVPQEDMQTISKLMEDGITAAELKEIERLLQKSLKPDEYKQLLGLIQKETP</sequence>
<keyword evidence="4" id="KW-1185">Reference proteome</keyword>
<protein>
    <submittedName>
        <fullName evidence="3">Uncharacterized protein</fullName>
    </submittedName>
</protein>
<dbReference type="STRING" id="624147.SAMN04487970_104044"/>
<dbReference type="EMBL" id="FMTT01000040">
    <property type="protein sequence ID" value="SCW75381.1"/>
    <property type="molecule type" value="Genomic_DNA"/>
</dbReference>
<feature type="chain" id="PRO_5039141641" evidence="2">
    <location>
        <begin position="31"/>
        <end position="234"/>
    </location>
</feature>
<organism evidence="3 4">
    <name type="scientific">Paenibacillus tianmuensis</name>
    <dbReference type="NCBI Taxonomy" id="624147"/>
    <lineage>
        <taxon>Bacteria</taxon>
        <taxon>Bacillati</taxon>
        <taxon>Bacillota</taxon>
        <taxon>Bacilli</taxon>
        <taxon>Bacillales</taxon>
        <taxon>Paenibacillaceae</taxon>
        <taxon>Paenibacillus</taxon>
    </lineage>
</organism>
<dbReference type="Proteomes" id="UP000198601">
    <property type="component" value="Unassembled WGS sequence"/>
</dbReference>
<dbReference type="AlphaFoldDB" id="A0A1G4T240"/>